<accession>A0A0A9FZP5</accession>
<dbReference type="EMBL" id="GBRH01184048">
    <property type="protein sequence ID" value="JAE13848.1"/>
    <property type="molecule type" value="Transcribed_RNA"/>
</dbReference>
<proteinExistence type="predicted"/>
<sequence length="65" mass="6667">MGAVRHRSEASSNIWRICSRSRSSLVSADGGRLGGATRRRGAGTGDPLRAAPGTPSSPARSGAFE</sequence>
<protein>
    <submittedName>
        <fullName evidence="2">Pco138567b</fullName>
    </submittedName>
</protein>
<evidence type="ECO:0000256" key="1">
    <source>
        <dbReference type="SAM" id="MobiDB-lite"/>
    </source>
</evidence>
<evidence type="ECO:0000313" key="2">
    <source>
        <dbReference type="EMBL" id="JAE13848.1"/>
    </source>
</evidence>
<feature type="region of interest" description="Disordered" evidence="1">
    <location>
        <begin position="23"/>
        <end position="65"/>
    </location>
</feature>
<organism evidence="2">
    <name type="scientific">Arundo donax</name>
    <name type="common">Giant reed</name>
    <name type="synonym">Donax arundinaceus</name>
    <dbReference type="NCBI Taxonomy" id="35708"/>
    <lineage>
        <taxon>Eukaryota</taxon>
        <taxon>Viridiplantae</taxon>
        <taxon>Streptophyta</taxon>
        <taxon>Embryophyta</taxon>
        <taxon>Tracheophyta</taxon>
        <taxon>Spermatophyta</taxon>
        <taxon>Magnoliopsida</taxon>
        <taxon>Liliopsida</taxon>
        <taxon>Poales</taxon>
        <taxon>Poaceae</taxon>
        <taxon>PACMAD clade</taxon>
        <taxon>Arundinoideae</taxon>
        <taxon>Arundineae</taxon>
        <taxon>Arundo</taxon>
    </lineage>
</organism>
<reference evidence="2" key="2">
    <citation type="journal article" date="2015" name="Data Brief">
        <title>Shoot transcriptome of the giant reed, Arundo donax.</title>
        <authorList>
            <person name="Barrero R.A."/>
            <person name="Guerrero F.D."/>
            <person name="Moolhuijzen P."/>
            <person name="Goolsby J.A."/>
            <person name="Tidwell J."/>
            <person name="Bellgard S.E."/>
            <person name="Bellgard M.I."/>
        </authorList>
    </citation>
    <scope>NUCLEOTIDE SEQUENCE</scope>
    <source>
        <tissue evidence="2">Shoot tissue taken approximately 20 cm above the soil surface</tissue>
    </source>
</reference>
<name>A0A0A9FZP5_ARUDO</name>
<dbReference type="AlphaFoldDB" id="A0A0A9FZP5"/>
<reference evidence="2" key="1">
    <citation type="submission" date="2014-09" db="EMBL/GenBank/DDBJ databases">
        <authorList>
            <person name="Magalhaes I.L.F."/>
            <person name="Oliveira U."/>
            <person name="Santos F.R."/>
            <person name="Vidigal T.H.D.A."/>
            <person name="Brescovit A.D."/>
            <person name="Santos A.J."/>
        </authorList>
    </citation>
    <scope>NUCLEOTIDE SEQUENCE</scope>
    <source>
        <tissue evidence="2">Shoot tissue taken approximately 20 cm above the soil surface</tissue>
    </source>
</reference>